<name>F7YVT4_9THEM</name>
<evidence type="ECO:0000259" key="1">
    <source>
        <dbReference type="PROSITE" id="PS51733"/>
    </source>
</evidence>
<dbReference type="PANTHER" id="PTHR43679:SF2">
    <property type="entry name" value="OCTANOYL-[GCVH]:PROTEIN N-OCTANOYLTRANSFERASE"/>
    <property type="match status" value="1"/>
</dbReference>
<dbReference type="HOGENOM" id="CLU_022986_5_0_0"/>
<dbReference type="eggNOG" id="COG0095">
    <property type="taxonomic scope" value="Bacteria"/>
</dbReference>
<protein>
    <submittedName>
        <fullName evidence="2">Biotin/lipoate A/B protein ligase</fullName>
    </submittedName>
</protein>
<dbReference type="Proteomes" id="UP000006804">
    <property type="component" value="Chromosome"/>
</dbReference>
<dbReference type="CDD" id="cd16443">
    <property type="entry name" value="LplA"/>
    <property type="match status" value="1"/>
</dbReference>
<dbReference type="Pfam" id="PF21948">
    <property type="entry name" value="LplA-B_cat"/>
    <property type="match status" value="1"/>
</dbReference>
<dbReference type="PANTHER" id="PTHR43679">
    <property type="entry name" value="OCTANOYLTRANSFERASE LIPM-RELATED"/>
    <property type="match status" value="1"/>
</dbReference>
<keyword evidence="2" id="KW-0436">Ligase</keyword>
<feature type="domain" description="BPL/LPL catalytic" evidence="1">
    <location>
        <begin position="24"/>
        <end position="220"/>
    </location>
</feature>
<keyword evidence="3" id="KW-1185">Reference proteome</keyword>
<dbReference type="KEGG" id="tta:Theth_1710"/>
<gene>
    <name evidence="2" type="ORF">Theth_1710</name>
</gene>
<accession>F7YVT4</accession>
<sequence>MKVLRTWGFDGKLNMALDVILLENSKEPVLRFYDWARPTLSLGRHQRKIQIDYEYLKRKKFDVIVRPTGGRAVLHWDELTYSVVIPSNHELFKVSVLESYLVISECISKALKSVGYNVEIEKAKNLSNTPACFDSPSVYEIKIDGKKVVGSAQARTDKAILQHGSIVLKAHLKEYAKILSMKTEDLKDKMAGLYEYKYIEVEKLCEALEKEFEKLFGKTENFELSSKLFLEAWQRKDEFTWQVSL</sequence>
<dbReference type="STRING" id="688269.Theth_1710"/>
<proteinExistence type="predicted"/>
<evidence type="ECO:0000313" key="2">
    <source>
        <dbReference type="EMBL" id="AEH51755.1"/>
    </source>
</evidence>
<dbReference type="PROSITE" id="PS51733">
    <property type="entry name" value="BPL_LPL_CATALYTIC"/>
    <property type="match status" value="1"/>
</dbReference>
<dbReference type="GO" id="GO:0016874">
    <property type="term" value="F:ligase activity"/>
    <property type="evidence" value="ECO:0007669"/>
    <property type="project" value="UniProtKB-KW"/>
</dbReference>
<dbReference type="OrthoDB" id="9774653at2"/>
<dbReference type="AlphaFoldDB" id="F7YVT4"/>
<dbReference type="InterPro" id="IPR045864">
    <property type="entry name" value="aa-tRNA-synth_II/BPL/LPL"/>
</dbReference>
<dbReference type="InterPro" id="IPR004143">
    <property type="entry name" value="BPL_LPL_catalytic"/>
</dbReference>
<evidence type="ECO:0000313" key="3">
    <source>
        <dbReference type="Proteomes" id="UP000006804"/>
    </source>
</evidence>
<organism evidence="2 3">
    <name type="scientific">Pseudothermotoga thermarum DSM 5069</name>
    <dbReference type="NCBI Taxonomy" id="688269"/>
    <lineage>
        <taxon>Bacteria</taxon>
        <taxon>Thermotogati</taxon>
        <taxon>Thermotogota</taxon>
        <taxon>Thermotogae</taxon>
        <taxon>Thermotogales</taxon>
        <taxon>Thermotogaceae</taxon>
        <taxon>Pseudothermotoga</taxon>
    </lineage>
</organism>
<dbReference type="SUPFAM" id="SSF55681">
    <property type="entry name" value="Class II aaRS and biotin synthetases"/>
    <property type="match status" value="1"/>
</dbReference>
<dbReference type="PATRIC" id="fig|688269.3.peg.1761"/>
<dbReference type="RefSeq" id="WP_013932963.1">
    <property type="nucleotide sequence ID" value="NC_015707.1"/>
</dbReference>
<dbReference type="InterPro" id="IPR050664">
    <property type="entry name" value="Octanoyltrans_LipM/LipL"/>
</dbReference>
<dbReference type="Gene3D" id="3.30.930.10">
    <property type="entry name" value="Bira Bifunctional Protein, Domain 2"/>
    <property type="match status" value="1"/>
</dbReference>
<dbReference type="EMBL" id="CP002351">
    <property type="protein sequence ID" value="AEH51755.1"/>
    <property type="molecule type" value="Genomic_DNA"/>
</dbReference>
<reference evidence="2 3" key="1">
    <citation type="submission" date="2010-11" db="EMBL/GenBank/DDBJ databases">
        <title>The complete genome of Thermotoga thermarum DSM 5069.</title>
        <authorList>
            <consortium name="US DOE Joint Genome Institute (JGI-PGF)"/>
            <person name="Lucas S."/>
            <person name="Copeland A."/>
            <person name="Lapidus A."/>
            <person name="Bruce D."/>
            <person name="Goodwin L."/>
            <person name="Pitluck S."/>
            <person name="Kyrpides N."/>
            <person name="Mavromatis K."/>
            <person name="Ivanova N."/>
            <person name="Zeytun A."/>
            <person name="Brettin T."/>
            <person name="Detter J.C."/>
            <person name="Tapia R."/>
            <person name="Han C."/>
            <person name="Land M."/>
            <person name="Hauser L."/>
            <person name="Markowitz V."/>
            <person name="Cheng J.-F."/>
            <person name="Hugenholtz P."/>
            <person name="Woyke T."/>
            <person name="Wu D."/>
            <person name="Spring S."/>
            <person name="Schroeder M."/>
            <person name="Brambilla E."/>
            <person name="Klenk H.-P."/>
            <person name="Eisen J.A."/>
        </authorList>
    </citation>
    <scope>NUCLEOTIDE SEQUENCE [LARGE SCALE GENOMIC DNA]</scope>
    <source>
        <strain evidence="2 3">DSM 5069</strain>
    </source>
</reference>